<evidence type="ECO:0000313" key="3">
    <source>
        <dbReference type="Proteomes" id="UP000252585"/>
    </source>
</evidence>
<dbReference type="RefSeq" id="WP_114353898.1">
    <property type="nucleotide sequence ID" value="NZ_QPJJ01000013.1"/>
</dbReference>
<keyword evidence="1" id="KW-0472">Membrane</keyword>
<gene>
    <name evidence="2" type="ORF">DFR57_11334</name>
</gene>
<evidence type="ECO:0000313" key="2">
    <source>
        <dbReference type="EMBL" id="RCW64551.1"/>
    </source>
</evidence>
<feature type="transmembrane region" description="Helical" evidence="1">
    <location>
        <begin position="101"/>
        <end position="119"/>
    </location>
</feature>
<accession>A0A368X9B9</accession>
<dbReference type="PANTHER" id="PTHR41324">
    <property type="entry name" value="MEMBRANE PROTEIN-RELATED"/>
    <property type="match status" value="1"/>
</dbReference>
<feature type="transmembrane region" description="Helical" evidence="1">
    <location>
        <begin position="169"/>
        <end position="193"/>
    </location>
</feature>
<keyword evidence="1" id="KW-0812">Transmembrane</keyword>
<dbReference type="Pfam" id="PF09991">
    <property type="entry name" value="DUF2232"/>
    <property type="match status" value="1"/>
</dbReference>
<dbReference type="OrthoDB" id="2987886at2"/>
<feature type="transmembrane region" description="Helical" evidence="1">
    <location>
        <begin position="56"/>
        <end position="89"/>
    </location>
</feature>
<evidence type="ECO:0000256" key="1">
    <source>
        <dbReference type="SAM" id="Phobius"/>
    </source>
</evidence>
<keyword evidence="1" id="KW-1133">Transmembrane helix</keyword>
<comment type="caution">
    <text evidence="2">The sequence shown here is derived from an EMBL/GenBank/DDBJ whole genome shotgun (WGS) entry which is preliminary data.</text>
</comment>
<proteinExistence type="predicted"/>
<dbReference type="InterPro" id="IPR018710">
    <property type="entry name" value="DUF2232"/>
</dbReference>
<feature type="transmembrane region" description="Helical" evidence="1">
    <location>
        <begin position="214"/>
        <end position="233"/>
    </location>
</feature>
<sequence>MKKQSVVKDSFLYTGSYIFLLLLTIFIPGAEIVTFFIMPIPFILYVVKHDWKVVSVASMILIFITLWLATAVTMPLTIFAVVTGLMLGLAIRNDYRAYETWAQGTVGAVVGIVAIYLFVEGVLGVSIRDAYERTVNESLTMTRDMFESFGLNQLGAEDFELLQDQMMGILNILPVIIVVFAMTIAFLSQWITYKILNKQREEKLTFPPFRTYNLPKIILWIYFFTIIISWINAEDTSSYLYLATINISHLAGVLLILQGLSFIFHYVHVKEKSLALPIISIVFLVLFPIGGIYFMRILGIIDLGFALKKIVQK</sequence>
<dbReference type="AlphaFoldDB" id="A0A368X9B9"/>
<dbReference type="Proteomes" id="UP000252585">
    <property type="component" value="Unassembled WGS sequence"/>
</dbReference>
<organism evidence="2 3">
    <name type="scientific">Saliterribacillus persicus</name>
    <dbReference type="NCBI Taxonomy" id="930114"/>
    <lineage>
        <taxon>Bacteria</taxon>
        <taxon>Bacillati</taxon>
        <taxon>Bacillota</taxon>
        <taxon>Bacilli</taxon>
        <taxon>Bacillales</taxon>
        <taxon>Bacillaceae</taxon>
        <taxon>Saliterribacillus</taxon>
    </lineage>
</organism>
<keyword evidence="3" id="KW-1185">Reference proteome</keyword>
<protein>
    <submittedName>
        <fullName evidence="2">Uncharacterized protein YybS (DUF2232 family)</fullName>
    </submittedName>
</protein>
<dbReference type="EMBL" id="QPJJ01000013">
    <property type="protein sequence ID" value="RCW64551.1"/>
    <property type="molecule type" value="Genomic_DNA"/>
</dbReference>
<feature type="transmembrane region" description="Helical" evidence="1">
    <location>
        <begin position="239"/>
        <end position="267"/>
    </location>
</feature>
<dbReference type="PANTHER" id="PTHR41324:SF1">
    <property type="entry name" value="DUF2232 DOMAIN-CONTAINING PROTEIN"/>
    <property type="match status" value="1"/>
</dbReference>
<feature type="transmembrane region" description="Helical" evidence="1">
    <location>
        <begin position="12"/>
        <end position="44"/>
    </location>
</feature>
<feature type="transmembrane region" description="Helical" evidence="1">
    <location>
        <begin position="274"/>
        <end position="295"/>
    </location>
</feature>
<reference evidence="2 3" key="1">
    <citation type="submission" date="2018-07" db="EMBL/GenBank/DDBJ databases">
        <title>Genomic Encyclopedia of Type Strains, Phase IV (KMG-IV): sequencing the most valuable type-strain genomes for metagenomic binning, comparative biology and taxonomic classification.</title>
        <authorList>
            <person name="Goeker M."/>
        </authorList>
    </citation>
    <scope>NUCLEOTIDE SEQUENCE [LARGE SCALE GENOMIC DNA]</scope>
    <source>
        <strain evidence="2 3">DSM 27696</strain>
    </source>
</reference>
<name>A0A368X9B9_9BACI</name>